<dbReference type="Proteomes" id="UP000004063">
    <property type="component" value="Chromosome"/>
</dbReference>
<comment type="caution">
    <text evidence="1">The sequence shown here is derived from an EMBL/GenBank/DDBJ whole genome shotgun (WGS) entry which is preliminary data.</text>
</comment>
<accession>D6S6E1</accession>
<gene>
    <name evidence="1" type="ORF">HMPREF0391_10013</name>
</gene>
<dbReference type="AlphaFoldDB" id="D6S6E1"/>
<sequence>MNITLFSSPKIPLLNGLLKSNSLSVPNLTHFTNLYPSLVGSFTPLTTSPSFTVTF</sequence>
<dbReference type="HOGENOM" id="CLU_3025613_0_0_9"/>
<evidence type="ECO:0000313" key="1">
    <source>
        <dbReference type="EMBL" id="EFH93645.1"/>
    </source>
</evidence>
<protein>
    <submittedName>
        <fullName evidence="1">Uncharacterized protein</fullName>
    </submittedName>
</protein>
<name>D6S6E1_FINMA</name>
<reference evidence="1" key="1">
    <citation type="submission" date="2010-05" db="EMBL/GenBank/DDBJ databases">
        <authorList>
            <person name="Muzny D."/>
            <person name="Qin X."/>
            <person name="Buhay C."/>
            <person name="Dugan-Rocha S."/>
            <person name="Ding Y."/>
            <person name="Chen G."/>
            <person name="Hawes A."/>
            <person name="Holder M."/>
            <person name="Jhangiani S."/>
            <person name="Johnson A."/>
            <person name="Khan Z."/>
            <person name="Li Z."/>
            <person name="Liu W."/>
            <person name="Liu X."/>
            <person name="Perez L."/>
            <person name="Shen H."/>
            <person name="Wang Q."/>
            <person name="Watt J."/>
            <person name="Xi L."/>
            <person name="Xin Y."/>
            <person name="Zhou J."/>
            <person name="Deng J."/>
            <person name="Jiang H."/>
            <person name="Liu Y."/>
            <person name="Qu J."/>
            <person name="Song X.-Z."/>
            <person name="Zhang L."/>
            <person name="Villasana D."/>
            <person name="Johnson A."/>
            <person name="Liu J."/>
            <person name="Liyanage D."/>
            <person name="Lorensuhewa L."/>
            <person name="Robinson T."/>
            <person name="Song A."/>
            <person name="Song B.-B."/>
            <person name="Dinh H."/>
            <person name="Thornton R."/>
            <person name="Coyle M."/>
            <person name="Francisco L."/>
            <person name="Jackson L."/>
            <person name="Javaid M."/>
            <person name="Korchina V."/>
            <person name="Kovar C."/>
            <person name="Mata R."/>
            <person name="Mathew T."/>
            <person name="Ngo R."/>
            <person name="Nguyen L."/>
            <person name="Nguyen N."/>
            <person name="Okwuonu G."/>
            <person name="Ongeri F."/>
            <person name="Pham C."/>
            <person name="Simmons D."/>
            <person name="Wilczek-Boney K."/>
            <person name="Hale W."/>
            <person name="Jakkamsetti A."/>
            <person name="Pham P."/>
            <person name="Ruth R."/>
            <person name="San Lucas F."/>
            <person name="Warren J."/>
            <person name="Zhang J."/>
            <person name="Zhao Z."/>
            <person name="Zhou C."/>
            <person name="Zhu D."/>
            <person name="Lee S."/>
            <person name="Bess C."/>
            <person name="Blankenburg K."/>
            <person name="Forbes L."/>
            <person name="Fu Q."/>
            <person name="Gubbala S."/>
            <person name="Hirani K."/>
            <person name="Jayaseelan J.C."/>
            <person name="Lara F."/>
            <person name="Munidasa M."/>
            <person name="Palculict T."/>
            <person name="Patil S."/>
            <person name="Pu L.-L."/>
            <person name="Saada N."/>
            <person name="Tang L."/>
            <person name="Weissenberger G."/>
            <person name="Zhu Y."/>
            <person name="Hemphill L."/>
            <person name="Shang Y."/>
            <person name="Youmans B."/>
            <person name="Ayvaz T."/>
            <person name="Ross M."/>
            <person name="Santibanez J."/>
            <person name="Aqrawi P."/>
            <person name="Gross S."/>
            <person name="Joshi V."/>
            <person name="Fowler G."/>
            <person name="Nazareth L."/>
            <person name="Reid J."/>
            <person name="Worley K."/>
            <person name="Petrosino J."/>
            <person name="Highlander S."/>
            <person name="Gibbs R."/>
        </authorList>
    </citation>
    <scope>NUCLEOTIDE SEQUENCE [LARGE SCALE GENOMIC DNA]</scope>
    <source>
        <strain evidence="1">ATCC 53516</strain>
    </source>
</reference>
<organism evidence="1">
    <name type="scientific">Finegoldia magna ATCC 53516</name>
    <dbReference type="NCBI Taxonomy" id="525282"/>
    <lineage>
        <taxon>Bacteria</taxon>
        <taxon>Bacillati</taxon>
        <taxon>Bacillota</taxon>
        <taxon>Tissierellia</taxon>
        <taxon>Tissierellales</taxon>
        <taxon>Peptoniphilaceae</taxon>
        <taxon>Finegoldia</taxon>
    </lineage>
</organism>
<dbReference type="EMBL" id="ACHM02000001">
    <property type="protein sequence ID" value="EFH93645.1"/>
    <property type="molecule type" value="Genomic_DNA"/>
</dbReference>
<proteinExistence type="predicted"/>